<gene>
    <name evidence="2" type="ORF">G114_10810</name>
</gene>
<accession>N9U0R2</accession>
<reference evidence="2 3" key="1">
    <citation type="journal article" date="2013" name="Genome Announc.">
        <title>Draft Genome Sequence of the Aeromonas diversa Type Strain.</title>
        <authorList>
            <person name="Farfan M."/>
            <person name="Spataro N."/>
            <person name="Sanglas A."/>
            <person name="Albarral V."/>
            <person name="Loren J.G."/>
            <person name="Bosch E."/>
            <person name="Fuste M.C."/>
        </authorList>
    </citation>
    <scope>NUCLEOTIDE SEQUENCE [LARGE SCALE GENOMIC DNA]</scope>
    <source>
        <strain evidence="2 3">2478-85</strain>
    </source>
</reference>
<keyword evidence="1" id="KW-0472">Membrane</keyword>
<comment type="caution">
    <text evidence="2">The sequence shown here is derived from an EMBL/GenBank/DDBJ whole genome shotgun (WGS) entry which is preliminary data.</text>
</comment>
<dbReference type="AlphaFoldDB" id="N9U0R2"/>
<feature type="transmembrane region" description="Helical" evidence="1">
    <location>
        <begin position="24"/>
        <end position="48"/>
    </location>
</feature>
<protein>
    <submittedName>
        <fullName evidence="2">Uncharacterized protein</fullName>
    </submittedName>
</protein>
<evidence type="ECO:0000313" key="2">
    <source>
        <dbReference type="EMBL" id="ENY71895.1"/>
    </source>
</evidence>
<dbReference type="PATRIC" id="fig|1268237.3.peg.2127"/>
<keyword evidence="3" id="KW-1185">Reference proteome</keyword>
<feature type="transmembrane region" description="Helical" evidence="1">
    <location>
        <begin position="54"/>
        <end position="76"/>
    </location>
</feature>
<dbReference type="Proteomes" id="UP000023775">
    <property type="component" value="Unassembled WGS sequence"/>
</dbReference>
<evidence type="ECO:0000313" key="3">
    <source>
        <dbReference type="Proteomes" id="UP000023775"/>
    </source>
</evidence>
<keyword evidence="1" id="KW-1133">Transmembrane helix</keyword>
<proteinExistence type="predicted"/>
<keyword evidence="1" id="KW-0812">Transmembrane</keyword>
<evidence type="ECO:0000256" key="1">
    <source>
        <dbReference type="SAM" id="Phobius"/>
    </source>
</evidence>
<dbReference type="EMBL" id="APVG01000025">
    <property type="protein sequence ID" value="ENY71895.1"/>
    <property type="molecule type" value="Genomic_DNA"/>
</dbReference>
<organism evidence="2 3">
    <name type="scientific">Aeromonas diversa CDC 2478-85</name>
    <dbReference type="NCBI Taxonomy" id="1268237"/>
    <lineage>
        <taxon>Bacteria</taxon>
        <taxon>Pseudomonadati</taxon>
        <taxon>Pseudomonadota</taxon>
        <taxon>Gammaproteobacteria</taxon>
        <taxon>Aeromonadales</taxon>
        <taxon>Aeromonadaceae</taxon>
        <taxon>Aeromonas</taxon>
    </lineage>
</organism>
<name>N9U0R2_9GAMM</name>
<sequence>MLLKPDAQDGGLVGAGACTLQITLWLTIAASPLLLILALTLSLGWLWLGQIAWLHYWPWLLLVAGAAGSLAGAWLAERVRRRYGLLAFYARLLNNPELTR</sequence>